<dbReference type="SMART" id="SM00387">
    <property type="entry name" value="HATPase_c"/>
    <property type="match status" value="1"/>
</dbReference>
<feature type="transmembrane region" description="Helical" evidence="11">
    <location>
        <begin position="154"/>
        <end position="176"/>
    </location>
</feature>
<dbReference type="AlphaFoldDB" id="A0A414K527"/>
<evidence type="ECO:0000256" key="7">
    <source>
        <dbReference type="ARBA" id="ARBA00022777"/>
    </source>
</evidence>
<dbReference type="Pfam" id="PF02518">
    <property type="entry name" value="HATPase_c"/>
    <property type="match status" value="1"/>
</dbReference>
<keyword evidence="9" id="KW-0902">Two-component regulatory system</keyword>
<feature type="transmembrane region" description="Helical" evidence="11">
    <location>
        <begin position="12"/>
        <end position="37"/>
    </location>
</feature>
<keyword evidence="4" id="KW-0597">Phosphoprotein</keyword>
<dbReference type="EC" id="2.7.13.3" evidence="3"/>
<sequence length="460" mass="52322">MGVKIKKRQYSLKFFFIKFILSLIIGAGVSIALPLVLATLASNMGYITVANYNEIQAEKTAKILETEKNPDYKNIPAGIKYLIISKEFDILNTNMSNGEQKDALRYANGKFEKTASGKQFILVTRDKEFCILQYYIGSHFTNIWLDIHMPSPDILINAGMILNCLFVFSIMVFLFAKELRKELKPVMDATTKIEEQELEFNISSSRIIEFNDILKSIYNMKNSLKKSLKTQWNIECQQKEQISALAHDLKTPLTIIGGNADLLSETNINQEQEEYINHILESSKRMENYIAILIDLSKNTGEIPINRESISIGKFIDSIKGQMQSVVAMKKMNLIIAIMDESFRIEIDTVLMERAIINVLSNAVDHSPTHGEIIFNVTKDKGKCKISIIDSGPGFTPAALKYGLERFFMDDKSRNYQHHYGMGLYITNSIVTQHGGKVELKNKKRSRSRYYYIGKIHSSG</sequence>
<dbReference type="SUPFAM" id="SSF47384">
    <property type="entry name" value="Homodimeric domain of signal transducing histidine kinase"/>
    <property type="match status" value="1"/>
</dbReference>
<evidence type="ECO:0000256" key="1">
    <source>
        <dbReference type="ARBA" id="ARBA00000085"/>
    </source>
</evidence>
<accession>A0A414K527</accession>
<protein>
    <recommendedName>
        <fullName evidence="3">histidine kinase</fullName>
        <ecNumber evidence="3">2.7.13.3</ecNumber>
    </recommendedName>
</protein>
<keyword evidence="8 11" id="KW-1133">Transmembrane helix</keyword>
<keyword evidence="5" id="KW-0808">Transferase</keyword>
<dbReference type="InterPro" id="IPR005467">
    <property type="entry name" value="His_kinase_dom"/>
</dbReference>
<dbReference type="SUPFAM" id="SSF55874">
    <property type="entry name" value="ATPase domain of HSP90 chaperone/DNA topoisomerase II/histidine kinase"/>
    <property type="match status" value="1"/>
</dbReference>
<dbReference type="CDD" id="cd00075">
    <property type="entry name" value="HATPase"/>
    <property type="match status" value="1"/>
</dbReference>
<dbReference type="SMART" id="SM00388">
    <property type="entry name" value="HisKA"/>
    <property type="match status" value="1"/>
</dbReference>
<organism evidence="13 14">
    <name type="scientific">Blautia obeum</name>
    <dbReference type="NCBI Taxonomy" id="40520"/>
    <lineage>
        <taxon>Bacteria</taxon>
        <taxon>Bacillati</taxon>
        <taxon>Bacillota</taxon>
        <taxon>Clostridia</taxon>
        <taxon>Lachnospirales</taxon>
        <taxon>Lachnospiraceae</taxon>
        <taxon>Blautia</taxon>
    </lineage>
</organism>
<keyword evidence="6 11" id="KW-0812">Transmembrane</keyword>
<dbReference type="InterPro" id="IPR003661">
    <property type="entry name" value="HisK_dim/P_dom"/>
</dbReference>
<evidence type="ECO:0000259" key="12">
    <source>
        <dbReference type="PROSITE" id="PS50109"/>
    </source>
</evidence>
<name>A0A414K527_9FIRM</name>
<evidence type="ECO:0000256" key="5">
    <source>
        <dbReference type="ARBA" id="ARBA00022679"/>
    </source>
</evidence>
<dbReference type="Pfam" id="PF00512">
    <property type="entry name" value="HisKA"/>
    <property type="match status" value="1"/>
</dbReference>
<dbReference type="InterPro" id="IPR036097">
    <property type="entry name" value="HisK_dim/P_sf"/>
</dbReference>
<dbReference type="InterPro" id="IPR008358">
    <property type="entry name" value="Sig_transdc_His_kin/Pase_MprB"/>
</dbReference>
<evidence type="ECO:0000256" key="3">
    <source>
        <dbReference type="ARBA" id="ARBA00012438"/>
    </source>
</evidence>
<evidence type="ECO:0000256" key="4">
    <source>
        <dbReference type="ARBA" id="ARBA00022553"/>
    </source>
</evidence>
<keyword evidence="7 13" id="KW-0418">Kinase</keyword>
<gene>
    <name evidence="13" type="ORF">DW723_17400</name>
</gene>
<dbReference type="PANTHER" id="PTHR45528:SF8">
    <property type="entry name" value="HISTIDINE KINASE"/>
    <property type="match status" value="1"/>
</dbReference>
<evidence type="ECO:0000256" key="10">
    <source>
        <dbReference type="ARBA" id="ARBA00023136"/>
    </source>
</evidence>
<reference evidence="13 14" key="1">
    <citation type="submission" date="2018-08" db="EMBL/GenBank/DDBJ databases">
        <title>A genome reference for cultivated species of the human gut microbiota.</title>
        <authorList>
            <person name="Zou Y."/>
            <person name="Xue W."/>
            <person name="Luo G."/>
        </authorList>
    </citation>
    <scope>NUCLEOTIDE SEQUENCE [LARGE SCALE GENOMIC DNA]</scope>
    <source>
        <strain evidence="13 14">AM27-32LB</strain>
    </source>
</reference>
<keyword evidence="10 11" id="KW-0472">Membrane</keyword>
<dbReference type="InterPro" id="IPR003594">
    <property type="entry name" value="HATPase_dom"/>
</dbReference>
<evidence type="ECO:0000313" key="14">
    <source>
        <dbReference type="Proteomes" id="UP000283928"/>
    </source>
</evidence>
<comment type="subcellular location">
    <subcellularLocation>
        <location evidence="2">Membrane</location>
        <topology evidence="2">Multi-pass membrane protein</topology>
    </subcellularLocation>
</comment>
<proteinExistence type="predicted"/>
<dbReference type="EMBL" id="QSKO01000048">
    <property type="protein sequence ID" value="RHE69016.1"/>
    <property type="molecule type" value="Genomic_DNA"/>
</dbReference>
<evidence type="ECO:0000256" key="9">
    <source>
        <dbReference type="ARBA" id="ARBA00023012"/>
    </source>
</evidence>
<dbReference type="PROSITE" id="PS50109">
    <property type="entry name" value="HIS_KIN"/>
    <property type="match status" value="1"/>
</dbReference>
<feature type="domain" description="Histidine kinase" evidence="12">
    <location>
        <begin position="244"/>
        <end position="443"/>
    </location>
</feature>
<dbReference type="Proteomes" id="UP000283928">
    <property type="component" value="Unassembled WGS sequence"/>
</dbReference>
<evidence type="ECO:0000313" key="13">
    <source>
        <dbReference type="EMBL" id="RHE69016.1"/>
    </source>
</evidence>
<dbReference type="CDD" id="cd00082">
    <property type="entry name" value="HisKA"/>
    <property type="match status" value="1"/>
</dbReference>
<evidence type="ECO:0000256" key="8">
    <source>
        <dbReference type="ARBA" id="ARBA00022989"/>
    </source>
</evidence>
<dbReference type="PRINTS" id="PR01780">
    <property type="entry name" value="LANTIREGPROT"/>
</dbReference>
<dbReference type="Gene3D" id="3.30.565.10">
    <property type="entry name" value="Histidine kinase-like ATPase, C-terminal domain"/>
    <property type="match status" value="1"/>
</dbReference>
<evidence type="ECO:0000256" key="11">
    <source>
        <dbReference type="SAM" id="Phobius"/>
    </source>
</evidence>
<comment type="catalytic activity">
    <reaction evidence="1">
        <text>ATP + protein L-histidine = ADP + protein N-phospho-L-histidine.</text>
        <dbReference type="EC" id="2.7.13.3"/>
    </reaction>
</comment>
<dbReference type="Gene3D" id="1.10.287.130">
    <property type="match status" value="1"/>
</dbReference>
<comment type="caution">
    <text evidence="13">The sequence shown here is derived from an EMBL/GenBank/DDBJ whole genome shotgun (WGS) entry which is preliminary data.</text>
</comment>
<dbReference type="InterPro" id="IPR050398">
    <property type="entry name" value="HssS/ArlS-like"/>
</dbReference>
<dbReference type="GO" id="GO:0000155">
    <property type="term" value="F:phosphorelay sensor kinase activity"/>
    <property type="evidence" value="ECO:0007669"/>
    <property type="project" value="InterPro"/>
</dbReference>
<dbReference type="GO" id="GO:0005886">
    <property type="term" value="C:plasma membrane"/>
    <property type="evidence" value="ECO:0007669"/>
    <property type="project" value="TreeGrafter"/>
</dbReference>
<dbReference type="PANTHER" id="PTHR45528">
    <property type="entry name" value="SENSOR HISTIDINE KINASE CPXA"/>
    <property type="match status" value="1"/>
</dbReference>
<evidence type="ECO:0000256" key="6">
    <source>
        <dbReference type="ARBA" id="ARBA00022692"/>
    </source>
</evidence>
<dbReference type="InterPro" id="IPR036890">
    <property type="entry name" value="HATPase_C_sf"/>
</dbReference>
<evidence type="ECO:0000256" key="2">
    <source>
        <dbReference type="ARBA" id="ARBA00004141"/>
    </source>
</evidence>